<dbReference type="Proteomes" id="UP000681722">
    <property type="component" value="Unassembled WGS sequence"/>
</dbReference>
<organism evidence="2 4">
    <name type="scientific">Didymodactylos carnosus</name>
    <dbReference type="NCBI Taxonomy" id="1234261"/>
    <lineage>
        <taxon>Eukaryota</taxon>
        <taxon>Metazoa</taxon>
        <taxon>Spiralia</taxon>
        <taxon>Gnathifera</taxon>
        <taxon>Rotifera</taxon>
        <taxon>Eurotatoria</taxon>
        <taxon>Bdelloidea</taxon>
        <taxon>Philodinida</taxon>
        <taxon>Philodinidae</taxon>
        <taxon>Didymodactylos</taxon>
    </lineage>
</organism>
<gene>
    <name evidence="2" type="ORF">GPM918_LOCUS41065</name>
    <name evidence="3" type="ORF">SRO942_LOCUS42071</name>
</gene>
<dbReference type="EMBL" id="CAJNOQ010031541">
    <property type="protein sequence ID" value="CAF1580666.1"/>
    <property type="molecule type" value="Genomic_DNA"/>
</dbReference>
<keyword evidence="4" id="KW-1185">Reference proteome</keyword>
<reference evidence="2" key="1">
    <citation type="submission" date="2021-02" db="EMBL/GenBank/DDBJ databases">
        <authorList>
            <person name="Nowell W R."/>
        </authorList>
    </citation>
    <scope>NUCLEOTIDE SEQUENCE</scope>
</reference>
<evidence type="ECO:0000313" key="4">
    <source>
        <dbReference type="Proteomes" id="UP000663829"/>
    </source>
</evidence>
<evidence type="ECO:0000313" key="3">
    <source>
        <dbReference type="EMBL" id="CAF4447950.1"/>
    </source>
</evidence>
<sequence length="97" mass="10737">MTKEFGQDTVEYGPQSGQQQQSPSYCGGLNYGQQSGQQQLPSTINVWAQSNGQQQPVPDLTPPLPSFQQQQQDVTDQPTQQQQQQQQLLTALPPDAH</sequence>
<feature type="compositionally biased region" description="Polar residues" evidence="1">
    <location>
        <begin position="31"/>
        <end position="56"/>
    </location>
</feature>
<comment type="caution">
    <text evidence="2">The sequence shown here is derived from an EMBL/GenBank/DDBJ whole genome shotgun (WGS) entry which is preliminary data.</text>
</comment>
<evidence type="ECO:0000256" key="1">
    <source>
        <dbReference type="SAM" id="MobiDB-lite"/>
    </source>
</evidence>
<dbReference type="EMBL" id="CAJOBC010097496">
    <property type="protein sequence ID" value="CAF4447950.1"/>
    <property type="molecule type" value="Genomic_DNA"/>
</dbReference>
<feature type="compositionally biased region" description="Low complexity" evidence="1">
    <location>
        <begin position="13"/>
        <end position="24"/>
    </location>
</feature>
<accession>A0A815Z656</accession>
<protein>
    <submittedName>
        <fullName evidence="2">Uncharacterized protein</fullName>
    </submittedName>
</protein>
<evidence type="ECO:0000313" key="2">
    <source>
        <dbReference type="EMBL" id="CAF1580666.1"/>
    </source>
</evidence>
<feature type="region of interest" description="Disordered" evidence="1">
    <location>
        <begin position="1"/>
        <end position="97"/>
    </location>
</feature>
<dbReference type="Proteomes" id="UP000663829">
    <property type="component" value="Unassembled WGS sequence"/>
</dbReference>
<feature type="compositionally biased region" description="Low complexity" evidence="1">
    <location>
        <begin position="68"/>
        <end position="97"/>
    </location>
</feature>
<name>A0A815Z656_9BILA</name>
<proteinExistence type="predicted"/>
<dbReference type="AlphaFoldDB" id="A0A815Z656"/>